<evidence type="ECO:0000256" key="1">
    <source>
        <dbReference type="ARBA" id="ARBA00004170"/>
    </source>
</evidence>
<dbReference type="Pfam" id="PF00403">
    <property type="entry name" value="HMA"/>
    <property type="match status" value="1"/>
</dbReference>
<name>A0A068UKF1_COFCA</name>
<feature type="compositionally biased region" description="Basic and acidic residues" evidence="7">
    <location>
        <begin position="71"/>
        <end position="121"/>
    </location>
</feature>
<keyword evidence="10" id="KW-1185">Reference proteome</keyword>
<comment type="similarity">
    <text evidence="6">Belongs to the HIPP family.</text>
</comment>
<evidence type="ECO:0000256" key="6">
    <source>
        <dbReference type="ARBA" id="ARBA00024045"/>
    </source>
</evidence>
<evidence type="ECO:0000256" key="7">
    <source>
        <dbReference type="SAM" id="MobiDB-lite"/>
    </source>
</evidence>
<accession>A0A068UKF1</accession>
<dbReference type="STRING" id="49390.A0A068UKF1"/>
<organism evidence="9 10">
    <name type="scientific">Coffea canephora</name>
    <name type="common">Robusta coffee</name>
    <dbReference type="NCBI Taxonomy" id="49390"/>
    <lineage>
        <taxon>Eukaryota</taxon>
        <taxon>Viridiplantae</taxon>
        <taxon>Streptophyta</taxon>
        <taxon>Embryophyta</taxon>
        <taxon>Tracheophyta</taxon>
        <taxon>Spermatophyta</taxon>
        <taxon>Magnoliopsida</taxon>
        <taxon>eudicotyledons</taxon>
        <taxon>Gunneridae</taxon>
        <taxon>Pentapetalae</taxon>
        <taxon>asterids</taxon>
        <taxon>lamiids</taxon>
        <taxon>Gentianales</taxon>
        <taxon>Rubiaceae</taxon>
        <taxon>Ixoroideae</taxon>
        <taxon>Gardenieae complex</taxon>
        <taxon>Bertiereae - Coffeeae clade</taxon>
        <taxon>Coffeeae</taxon>
        <taxon>Coffea</taxon>
    </lineage>
</organism>
<keyword evidence="3" id="KW-0479">Metal-binding</keyword>
<gene>
    <name evidence="9" type="ORF">GSCOC_T00027853001</name>
</gene>
<dbReference type="OMA" id="TYYHVQS"/>
<dbReference type="InterPro" id="IPR051863">
    <property type="entry name" value="HIPP"/>
</dbReference>
<dbReference type="Gene3D" id="3.30.70.100">
    <property type="match status" value="1"/>
</dbReference>
<dbReference type="EMBL" id="HG739119">
    <property type="protein sequence ID" value="CDP08762.1"/>
    <property type="molecule type" value="Genomic_DNA"/>
</dbReference>
<dbReference type="InterPro" id="IPR006121">
    <property type="entry name" value="HMA_dom"/>
</dbReference>
<protein>
    <recommendedName>
        <fullName evidence="8">HMA domain-containing protein</fullName>
    </recommendedName>
</protein>
<dbReference type="InParanoid" id="A0A068UKF1"/>
<reference evidence="10" key="1">
    <citation type="journal article" date="2014" name="Science">
        <title>The coffee genome provides insight into the convergent evolution of caffeine biosynthesis.</title>
        <authorList>
            <person name="Denoeud F."/>
            <person name="Carretero-Paulet L."/>
            <person name="Dereeper A."/>
            <person name="Droc G."/>
            <person name="Guyot R."/>
            <person name="Pietrella M."/>
            <person name="Zheng C."/>
            <person name="Alberti A."/>
            <person name="Anthony F."/>
            <person name="Aprea G."/>
            <person name="Aury J.M."/>
            <person name="Bento P."/>
            <person name="Bernard M."/>
            <person name="Bocs S."/>
            <person name="Campa C."/>
            <person name="Cenci A."/>
            <person name="Combes M.C."/>
            <person name="Crouzillat D."/>
            <person name="Da Silva C."/>
            <person name="Daddiego L."/>
            <person name="De Bellis F."/>
            <person name="Dussert S."/>
            <person name="Garsmeur O."/>
            <person name="Gayraud T."/>
            <person name="Guignon V."/>
            <person name="Jahn K."/>
            <person name="Jamilloux V."/>
            <person name="Joet T."/>
            <person name="Labadie K."/>
            <person name="Lan T."/>
            <person name="Leclercq J."/>
            <person name="Lepelley M."/>
            <person name="Leroy T."/>
            <person name="Li L.T."/>
            <person name="Librado P."/>
            <person name="Lopez L."/>
            <person name="Munoz A."/>
            <person name="Noel B."/>
            <person name="Pallavicini A."/>
            <person name="Perrotta G."/>
            <person name="Poncet V."/>
            <person name="Pot D."/>
            <person name="Priyono X."/>
            <person name="Rigoreau M."/>
            <person name="Rouard M."/>
            <person name="Rozas J."/>
            <person name="Tranchant-Dubreuil C."/>
            <person name="VanBuren R."/>
            <person name="Zhang Q."/>
            <person name="Andrade A.C."/>
            <person name="Argout X."/>
            <person name="Bertrand B."/>
            <person name="de Kochko A."/>
            <person name="Graziosi G."/>
            <person name="Henry R.J."/>
            <person name="Jayarama X."/>
            <person name="Ming R."/>
            <person name="Nagai C."/>
            <person name="Rounsley S."/>
            <person name="Sankoff D."/>
            <person name="Giuliano G."/>
            <person name="Albert V.A."/>
            <person name="Wincker P."/>
            <person name="Lashermes P."/>
        </authorList>
    </citation>
    <scope>NUCLEOTIDE SEQUENCE [LARGE SCALE GENOMIC DNA]</scope>
    <source>
        <strain evidence="10">cv. DH200-94</strain>
    </source>
</reference>
<evidence type="ECO:0000313" key="10">
    <source>
        <dbReference type="Proteomes" id="UP000295252"/>
    </source>
</evidence>
<dbReference type="GO" id="GO:0016020">
    <property type="term" value="C:membrane"/>
    <property type="evidence" value="ECO:0007669"/>
    <property type="project" value="UniProtKB-SubCell"/>
</dbReference>
<keyword evidence="4" id="KW-0449">Lipoprotein</keyword>
<evidence type="ECO:0000256" key="2">
    <source>
        <dbReference type="ARBA" id="ARBA00022481"/>
    </source>
</evidence>
<dbReference type="Gramene" id="CDP08762">
    <property type="protein sequence ID" value="CDP08762"/>
    <property type="gene ID" value="GSCOC_T00027853001"/>
</dbReference>
<sequence>MKKFIFGLDLHDDKEKRKALKTVAALQGIDEMTIDLKGKKLTIIGTVDPVDVASKLRKFWPTGIIAVGPAKEPEKKEEPKKEEAKKDEAKKEEGKEEPKKEESKKDEPKKEEPKKDEEKQAPEPAPVQVQVPVPVQVPVMPYRPYYPPMQSSVMPYRPYYPPMQTYYYPNHSVEENPNGCVIC</sequence>
<dbReference type="Proteomes" id="UP000295252">
    <property type="component" value="Chromosome IV"/>
</dbReference>
<comment type="subcellular location">
    <subcellularLocation>
        <location evidence="1">Membrane</location>
        <topology evidence="1">Peripheral membrane protein</topology>
    </subcellularLocation>
</comment>
<keyword evidence="2" id="KW-0488">Methylation</keyword>
<dbReference type="AlphaFoldDB" id="A0A068UKF1"/>
<dbReference type="GO" id="GO:0009626">
    <property type="term" value="P:plant-type hypersensitive response"/>
    <property type="evidence" value="ECO:0007669"/>
    <property type="project" value="UniProtKB-KW"/>
</dbReference>
<keyword evidence="5" id="KW-0636">Prenylation</keyword>
<evidence type="ECO:0000256" key="4">
    <source>
        <dbReference type="ARBA" id="ARBA00023288"/>
    </source>
</evidence>
<feature type="region of interest" description="Disordered" evidence="7">
    <location>
        <begin position="70"/>
        <end position="129"/>
    </location>
</feature>
<dbReference type="OrthoDB" id="1923658at2759"/>
<evidence type="ECO:0000256" key="5">
    <source>
        <dbReference type="ARBA" id="ARBA00023289"/>
    </source>
</evidence>
<evidence type="ECO:0000256" key="3">
    <source>
        <dbReference type="ARBA" id="ARBA00022723"/>
    </source>
</evidence>
<dbReference type="PROSITE" id="PS50846">
    <property type="entry name" value="HMA_2"/>
    <property type="match status" value="1"/>
</dbReference>
<evidence type="ECO:0000313" key="9">
    <source>
        <dbReference type="EMBL" id="CDP08762.1"/>
    </source>
</evidence>
<dbReference type="PANTHER" id="PTHR45811">
    <property type="entry name" value="COPPER TRANSPORT PROTEIN FAMILY-RELATED"/>
    <property type="match status" value="1"/>
</dbReference>
<evidence type="ECO:0000259" key="8">
    <source>
        <dbReference type="PROSITE" id="PS50846"/>
    </source>
</evidence>
<proteinExistence type="inferred from homology"/>
<dbReference type="PANTHER" id="PTHR45811:SF35">
    <property type="entry name" value="HEAVY METAL-ASSOCIATED ISOPRENYLATED PLANT PROTEIN 39"/>
    <property type="match status" value="1"/>
</dbReference>
<dbReference type="GO" id="GO:0046872">
    <property type="term" value="F:metal ion binding"/>
    <property type="evidence" value="ECO:0007669"/>
    <property type="project" value="UniProtKB-KW"/>
</dbReference>
<feature type="domain" description="HMA" evidence="8">
    <location>
        <begin position="1"/>
        <end position="67"/>
    </location>
</feature>